<dbReference type="HOGENOM" id="CLU_1778588_0_0_1"/>
<dbReference type="GeneID" id="5483831"/>
<accession>A7F0Y3</accession>
<feature type="region of interest" description="Disordered" evidence="1">
    <location>
        <begin position="1"/>
        <end position="20"/>
    </location>
</feature>
<evidence type="ECO:0000256" key="1">
    <source>
        <dbReference type="SAM" id="MobiDB-lite"/>
    </source>
</evidence>
<sequence>MGGSPEFQGESGENSWGKNRQYNKQTNTKLIEGRLIASWMLVLFNLFRVEFKTRRTALGGGFQGQVFHALLYSTRYLRIRLKRVVRLRGQNLIVASVSGLGFLKEWPVCKTPAETLPIDNCGVRNELSLILETRIDLEIEKLGLIL</sequence>
<reference evidence="3" key="1">
    <citation type="journal article" date="2011" name="PLoS Genet.">
        <title>Genomic analysis of the necrotrophic fungal pathogens Sclerotinia sclerotiorum and Botrytis cinerea.</title>
        <authorList>
            <person name="Amselem J."/>
            <person name="Cuomo C.A."/>
            <person name="van Kan J.A."/>
            <person name="Viaud M."/>
            <person name="Benito E.P."/>
            <person name="Couloux A."/>
            <person name="Coutinho P.M."/>
            <person name="de Vries R.P."/>
            <person name="Dyer P.S."/>
            <person name="Fillinger S."/>
            <person name="Fournier E."/>
            <person name="Gout L."/>
            <person name="Hahn M."/>
            <person name="Kohn L."/>
            <person name="Lapalu N."/>
            <person name="Plummer K.M."/>
            <person name="Pradier J.M."/>
            <person name="Quevillon E."/>
            <person name="Sharon A."/>
            <person name="Simon A."/>
            <person name="ten Have A."/>
            <person name="Tudzynski B."/>
            <person name="Tudzynski P."/>
            <person name="Wincker P."/>
            <person name="Andrew M."/>
            <person name="Anthouard V."/>
            <person name="Beever R.E."/>
            <person name="Beffa R."/>
            <person name="Benoit I."/>
            <person name="Bouzid O."/>
            <person name="Brault B."/>
            <person name="Chen Z."/>
            <person name="Choquer M."/>
            <person name="Collemare J."/>
            <person name="Cotton P."/>
            <person name="Danchin E.G."/>
            <person name="Da Silva C."/>
            <person name="Gautier A."/>
            <person name="Giraud C."/>
            <person name="Giraud T."/>
            <person name="Gonzalez C."/>
            <person name="Grossetete S."/>
            <person name="Guldener U."/>
            <person name="Henrissat B."/>
            <person name="Howlett B.J."/>
            <person name="Kodira C."/>
            <person name="Kretschmer M."/>
            <person name="Lappartient A."/>
            <person name="Leroch M."/>
            <person name="Levis C."/>
            <person name="Mauceli E."/>
            <person name="Neuveglise C."/>
            <person name="Oeser B."/>
            <person name="Pearson M."/>
            <person name="Poulain J."/>
            <person name="Poussereau N."/>
            <person name="Quesneville H."/>
            <person name="Rascle C."/>
            <person name="Schumacher J."/>
            <person name="Segurens B."/>
            <person name="Sexton A."/>
            <person name="Silva E."/>
            <person name="Sirven C."/>
            <person name="Soanes D.M."/>
            <person name="Talbot N.J."/>
            <person name="Templeton M."/>
            <person name="Yandava C."/>
            <person name="Yarden O."/>
            <person name="Zeng Q."/>
            <person name="Rollins J.A."/>
            <person name="Lebrun M.H."/>
            <person name="Dickman M."/>
        </authorList>
    </citation>
    <scope>NUCLEOTIDE SEQUENCE [LARGE SCALE GENOMIC DNA]</scope>
    <source>
        <strain evidence="3">ATCC 18683 / 1980 / Ss-1</strain>
    </source>
</reference>
<organism evidence="2 3">
    <name type="scientific">Sclerotinia sclerotiorum (strain ATCC 18683 / 1980 / Ss-1)</name>
    <name type="common">White mold</name>
    <name type="synonym">Whetzelinia sclerotiorum</name>
    <dbReference type="NCBI Taxonomy" id="665079"/>
    <lineage>
        <taxon>Eukaryota</taxon>
        <taxon>Fungi</taxon>
        <taxon>Dikarya</taxon>
        <taxon>Ascomycota</taxon>
        <taxon>Pezizomycotina</taxon>
        <taxon>Leotiomycetes</taxon>
        <taxon>Helotiales</taxon>
        <taxon>Sclerotiniaceae</taxon>
        <taxon>Sclerotinia</taxon>
    </lineage>
</organism>
<protein>
    <submittedName>
        <fullName evidence="2">Uncharacterized protein</fullName>
    </submittedName>
</protein>
<dbReference type="AlphaFoldDB" id="A7F0Y3"/>
<dbReference type="EMBL" id="CH476637">
    <property type="protein sequence ID" value="EDN95375.1"/>
    <property type="molecule type" value="Genomic_DNA"/>
</dbReference>
<keyword evidence="3" id="KW-1185">Reference proteome</keyword>
<dbReference type="KEGG" id="ssl:SS1G_11252"/>
<feature type="compositionally biased region" description="Polar residues" evidence="1">
    <location>
        <begin position="11"/>
        <end position="20"/>
    </location>
</feature>
<gene>
    <name evidence="2" type="ORF">SS1G_11252</name>
</gene>
<evidence type="ECO:0000313" key="3">
    <source>
        <dbReference type="Proteomes" id="UP000001312"/>
    </source>
</evidence>
<proteinExistence type="predicted"/>
<dbReference type="InParanoid" id="A7F0Y3"/>
<dbReference type="Proteomes" id="UP000001312">
    <property type="component" value="Unassembled WGS sequence"/>
</dbReference>
<dbReference type="RefSeq" id="XP_001588010.1">
    <property type="nucleotide sequence ID" value="XM_001587960.1"/>
</dbReference>
<name>A7F0Y3_SCLS1</name>
<evidence type="ECO:0000313" key="2">
    <source>
        <dbReference type="EMBL" id="EDN95375.1"/>
    </source>
</evidence>